<dbReference type="Pfam" id="PF13520">
    <property type="entry name" value="AA_permease_2"/>
    <property type="match status" value="1"/>
</dbReference>
<feature type="transmembrane region" description="Helical" evidence="5">
    <location>
        <begin position="260"/>
        <end position="282"/>
    </location>
</feature>
<feature type="transmembrane region" description="Helical" evidence="5">
    <location>
        <begin position="386"/>
        <end position="405"/>
    </location>
</feature>
<feature type="transmembrane region" description="Helical" evidence="5">
    <location>
        <begin position="313"/>
        <end position="341"/>
    </location>
</feature>
<keyword evidence="2 5" id="KW-0812">Transmembrane</keyword>
<name>I8I4B1_9GAMM</name>
<feature type="transmembrane region" description="Helical" evidence="5">
    <location>
        <begin position="107"/>
        <end position="127"/>
    </location>
</feature>
<protein>
    <recommendedName>
        <fullName evidence="8">Amino acid transporter</fullName>
    </recommendedName>
</protein>
<dbReference type="PANTHER" id="PTHR47704">
    <property type="entry name" value="POTASSIUM TRANSPORTER KIMA"/>
    <property type="match status" value="1"/>
</dbReference>
<keyword evidence="7" id="KW-1185">Reference proteome</keyword>
<dbReference type="AlphaFoldDB" id="I8I4B1"/>
<dbReference type="GO" id="GO:0016020">
    <property type="term" value="C:membrane"/>
    <property type="evidence" value="ECO:0007669"/>
    <property type="project" value="UniProtKB-SubCell"/>
</dbReference>
<dbReference type="STRING" id="1172194.WQQ_11480"/>
<dbReference type="InterPro" id="IPR002293">
    <property type="entry name" value="AA/rel_permease1"/>
</dbReference>
<keyword evidence="4 5" id="KW-0472">Membrane</keyword>
<evidence type="ECO:0000256" key="4">
    <source>
        <dbReference type="ARBA" id="ARBA00023136"/>
    </source>
</evidence>
<feature type="transmembrane region" description="Helical" evidence="5">
    <location>
        <begin position="171"/>
        <end position="192"/>
    </location>
</feature>
<evidence type="ECO:0000313" key="6">
    <source>
        <dbReference type="EMBL" id="EIT71011.1"/>
    </source>
</evidence>
<dbReference type="Gene3D" id="1.20.1740.10">
    <property type="entry name" value="Amino acid/polyamine transporter I"/>
    <property type="match status" value="1"/>
</dbReference>
<dbReference type="Proteomes" id="UP000003704">
    <property type="component" value="Unassembled WGS sequence"/>
</dbReference>
<dbReference type="PANTHER" id="PTHR47704:SF1">
    <property type="entry name" value="POTASSIUM TRANSPORTER KIMA"/>
    <property type="match status" value="1"/>
</dbReference>
<dbReference type="EMBL" id="AKGD01000001">
    <property type="protein sequence ID" value="EIT71011.1"/>
    <property type="molecule type" value="Genomic_DNA"/>
</dbReference>
<organism evidence="6 7">
    <name type="scientific">Hydrocarboniphaga effusa AP103</name>
    <dbReference type="NCBI Taxonomy" id="1172194"/>
    <lineage>
        <taxon>Bacteria</taxon>
        <taxon>Pseudomonadati</taxon>
        <taxon>Pseudomonadota</taxon>
        <taxon>Gammaproteobacteria</taxon>
        <taxon>Nevskiales</taxon>
        <taxon>Nevskiaceae</taxon>
        <taxon>Hydrocarboniphaga</taxon>
    </lineage>
</organism>
<evidence type="ECO:0008006" key="8">
    <source>
        <dbReference type="Google" id="ProtNLM"/>
    </source>
</evidence>
<gene>
    <name evidence="6" type="ORF">WQQ_11480</name>
</gene>
<dbReference type="InterPro" id="IPR053153">
    <property type="entry name" value="APC_K+_Transporter"/>
</dbReference>
<feature type="transmembrane region" description="Helical" evidence="5">
    <location>
        <begin position="449"/>
        <end position="468"/>
    </location>
</feature>
<comment type="caution">
    <text evidence="6">The sequence shown here is derived from an EMBL/GenBank/DDBJ whole genome shotgun (WGS) entry which is preliminary data.</text>
</comment>
<comment type="subcellular location">
    <subcellularLocation>
        <location evidence="1">Membrane</location>
        <topology evidence="1">Multi-pass membrane protein</topology>
    </subcellularLocation>
</comment>
<feature type="transmembrane region" description="Helical" evidence="5">
    <location>
        <begin position="147"/>
        <end position="164"/>
    </location>
</feature>
<dbReference type="GO" id="GO:0022857">
    <property type="term" value="F:transmembrane transporter activity"/>
    <property type="evidence" value="ECO:0007669"/>
    <property type="project" value="InterPro"/>
</dbReference>
<evidence type="ECO:0000256" key="2">
    <source>
        <dbReference type="ARBA" id="ARBA00022692"/>
    </source>
</evidence>
<feature type="transmembrane region" description="Helical" evidence="5">
    <location>
        <begin position="362"/>
        <end position="380"/>
    </location>
</feature>
<feature type="transmembrane region" description="Helical" evidence="5">
    <location>
        <begin position="63"/>
        <end position="86"/>
    </location>
</feature>
<feature type="transmembrane region" description="Helical" evidence="5">
    <location>
        <begin position="425"/>
        <end position="443"/>
    </location>
</feature>
<evidence type="ECO:0000313" key="7">
    <source>
        <dbReference type="Proteomes" id="UP000003704"/>
    </source>
</evidence>
<reference evidence="6 7" key="1">
    <citation type="journal article" date="2012" name="J. Bacteriol.">
        <title>Genome Sequence of n-Alkane-Degrading Hydrocarboniphaga effusa Strain AP103T (ATCC BAA-332T).</title>
        <authorList>
            <person name="Chang H.K."/>
            <person name="Zylstra G.J."/>
            <person name="Chae J.C."/>
        </authorList>
    </citation>
    <scope>NUCLEOTIDE SEQUENCE [LARGE SCALE GENOMIC DNA]</scope>
    <source>
        <strain evidence="6 7">AP103</strain>
    </source>
</reference>
<dbReference type="RefSeq" id="WP_007184103.1">
    <property type="nucleotide sequence ID" value="NZ_AKGD01000001.1"/>
</dbReference>
<evidence type="ECO:0000256" key="3">
    <source>
        <dbReference type="ARBA" id="ARBA00022989"/>
    </source>
</evidence>
<proteinExistence type="predicted"/>
<evidence type="ECO:0000256" key="5">
    <source>
        <dbReference type="SAM" id="Phobius"/>
    </source>
</evidence>
<keyword evidence="3 5" id="KW-1133">Transmembrane helix</keyword>
<feature type="transmembrane region" description="Helical" evidence="5">
    <location>
        <begin position="218"/>
        <end position="239"/>
    </location>
</feature>
<dbReference type="PATRIC" id="fig|1172194.4.peg.1102"/>
<feature type="transmembrane region" description="Helical" evidence="5">
    <location>
        <begin position="25"/>
        <end position="43"/>
    </location>
</feature>
<sequence length="667" mass="72554">MSVLHKATRLVLGRKLDPFDPSTRHSIALVAILAWIGLGADGLSSSCYGPEEAFLALGVHTDMALFLAFATAVTVFVIAASYNQVIDLFPSGGGGYKAATKLIGPRAGLISGSALIVDYVLTIAISVASGTDALFSLLPQSLHAAKLPTEALLVCLLTVLNLRGMKESIRILAPIFLGFVLTHVALIVYGVSAHADGIGTLWPQSVAEAEKLSAESGWFFVVALFLRAYSIGGGTYTGIEAVSNNVNMLAEPRVKTGHWTMFYMAFSLAFMAGGIILLYLLWDAQHVPGQTLNAVTFRDILGNAFGDSPSTHVALGVVLLFEVGLLLVAANTGFLGGPAVLASMASDRWVPRQFRQLSNRMVTQNGVLLMGCGALLIVLATQGKVALLVVLYSINVFITFTLTLFGLTRHWWQQRRYILVWKRPLLLSMLGLLVTAFMLTVILVEKFLLGGWVTLLITGAVAAVCVAIRRHYDEVKRLLARVDQLAPRATWLDDQPPPCDKNAATAIVLVGANRGAGYRTVEWVRSMFPGLYKNFVFVAVGEVDRDAFDSERSLEAMRARLQNSLAYFVGYCASQGLAATSYEGYGADPQGELVSLIDQVFDDYPNSVCFASRIVFRKENLFTSLLHNQMPIAVQRRLHEQNRKMIIVPVKIEEDDTPSNTTRVPVH</sequence>
<evidence type="ECO:0000256" key="1">
    <source>
        <dbReference type="ARBA" id="ARBA00004141"/>
    </source>
</evidence>
<dbReference type="OrthoDB" id="9759676at2"/>
<accession>I8I4B1</accession>